<dbReference type="EMBL" id="CP016023">
    <property type="protein sequence ID" value="ANJ75897.1"/>
    <property type="molecule type" value="Genomic_DNA"/>
</dbReference>
<dbReference type="RefSeq" id="WP_064808812.1">
    <property type="nucleotide sequence ID" value="NZ_CP016023.1"/>
</dbReference>
<evidence type="ECO:0000313" key="1">
    <source>
        <dbReference type="EMBL" id="ANJ75897.1"/>
    </source>
</evidence>
<organism evidence="1 2">
    <name type="scientific">Ralstonia insidiosa</name>
    <dbReference type="NCBI Taxonomy" id="190721"/>
    <lineage>
        <taxon>Bacteria</taxon>
        <taxon>Pseudomonadati</taxon>
        <taxon>Pseudomonadota</taxon>
        <taxon>Betaproteobacteria</taxon>
        <taxon>Burkholderiales</taxon>
        <taxon>Burkholderiaceae</taxon>
        <taxon>Ralstonia</taxon>
    </lineage>
</organism>
<sequence length="136" mass="14279">MHRLLTRLLLWLVVLALPLQGMAATTMMARAGVMDEATVAMAMPAHDSAAMADACHEHEEAMAADGDAKAPTQSPTQSHCKTCPICAACSLGSVIPLAASLGVPLLKLPADAPRELSTAFHSFIPEALQRPPSIRV</sequence>
<dbReference type="Pfam" id="PF11162">
    <property type="entry name" value="DUF2946"/>
    <property type="match status" value="1"/>
</dbReference>
<dbReference type="Proteomes" id="UP000078572">
    <property type="component" value="Chromosome 2"/>
</dbReference>
<keyword evidence="2" id="KW-1185">Reference proteome</keyword>
<proteinExistence type="predicted"/>
<protein>
    <submittedName>
        <fullName evidence="1">Uncharacterized protein</fullName>
    </submittedName>
</protein>
<dbReference type="OrthoDB" id="8928662at2"/>
<gene>
    <name evidence="1" type="ORF">A9Y76_25895</name>
</gene>
<accession>A0A192A6I1</accession>
<dbReference type="InterPro" id="IPR021333">
    <property type="entry name" value="DUF2946"/>
</dbReference>
<evidence type="ECO:0000313" key="2">
    <source>
        <dbReference type="Proteomes" id="UP000078572"/>
    </source>
</evidence>
<name>A0A192A6I1_9RALS</name>
<dbReference type="AlphaFoldDB" id="A0A192A6I1"/>
<reference evidence="2" key="1">
    <citation type="submission" date="2016-06" db="EMBL/GenBank/DDBJ databases">
        <authorList>
            <person name="Xu Y."/>
            <person name="Nagy A."/>
            <person name="Yan X."/>
            <person name="Kim S.W."/>
            <person name="Haley B."/>
            <person name="Liu N.T."/>
            <person name="Nou X."/>
        </authorList>
    </citation>
    <scope>NUCLEOTIDE SEQUENCE [LARGE SCALE GENOMIC DNA]</scope>
    <source>
        <strain evidence="2">ATCC 49129</strain>
    </source>
</reference>
<dbReference type="GeneID" id="61529482"/>